<comment type="similarity">
    <text evidence="1 3">Belongs to the GcvH family.</text>
</comment>
<proteinExistence type="inferred from homology"/>
<dbReference type="GO" id="GO:0005829">
    <property type="term" value="C:cytosol"/>
    <property type="evidence" value="ECO:0007669"/>
    <property type="project" value="TreeGrafter"/>
</dbReference>
<dbReference type="PANTHER" id="PTHR11715">
    <property type="entry name" value="GLYCINE CLEAVAGE SYSTEM H PROTEIN"/>
    <property type="match status" value="1"/>
</dbReference>
<evidence type="ECO:0000256" key="3">
    <source>
        <dbReference type="HAMAP-Rule" id="MF_00272"/>
    </source>
</evidence>
<evidence type="ECO:0000256" key="4">
    <source>
        <dbReference type="SAM" id="MobiDB-lite"/>
    </source>
</evidence>
<dbReference type="HAMAP" id="MF_00272">
    <property type="entry name" value="GcvH"/>
    <property type="match status" value="1"/>
</dbReference>
<accession>A0A7C3GU31</accession>
<evidence type="ECO:0000256" key="2">
    <source>
        <dbReference type="ARBA" id="ARBA00022823"/>
    </source>
</evidence>
<keyword evidence="2 3" id="KW-0450">Lipoyl</keyword>
<dbReference type="EMBL" id="DRMH01000132">
    <property type="protein sequence ID" value="HFC98682.1"/>
    <property type="molecule type" value="Genomic_DNA"/>
</dbReference>
<comment type="caution">
    <text evidence="6">The sequence shown here is derived from an EMBL/GenBank/DDBJ whole genome shotgun (WGS) entry which is preliminary data.</text>
</comment>
<dbReference type="Proteomes" id="UP000886043">
    <property type="component" value="Unassembled WGS sequence"/>
</dbReference>
<gene>
    <name evidence="3 6" type="primary">gcvH</name>
    <name evidence="6" type="ORF">ENJ40_09565</name>
</gene>
<dbReference type="GO" id="GO:0005960">
    <property type="term" value="C:glycine cleavage complex"/>
    <property type="evidence" value="ECO:0007669"/>
    <property type="project" value="InterPro"/>
</dbReference>
<dbReference type="CDD" id="cd06848">
    <property type="entry name" value="GCS_H"/>
    <property type="match status" value="1"/>
</dbReference>
<evidence type="ECO:0000313" key="6">
    <source>
        <dbReference type="EMBL" id="HFC98682.1"/>
    </source>
</evidence>
<comment type="function">
    <text evidence="3">The glycine cleavage system catalyzes the degradation of glycine. The H protein shuttles the methylamine group of glycine from the P protein to the T protein.</text>
</comment>
<name>A0A7C3GU31_9BACT</name>
<dbReference type="InterPro" id="IPR017453">
    <property type="entry name" value="GCV_H_sub"/>
</dbReference>
<dbReference type="AlphaFoldDB" id="A0A7C3GU31"/>
<dbReference type="InterPro" id="IPR033753">
    <property type="entry name" value="GCV_H/Fam206"/>
</dbReference>
<organism evidence="6">
    <name type="scientific">Thermosulfurimonas dismutans</name>
    <dbReference type="NCBI Taxonomy" id="999894"/>
    <lineage>
        <taxon>Bacteria</taxon>
        <taxon>Pseudomonadati</taxon>
        <taxon>Thermodesulfobacteriota</taxon>
        <taxon>Thermodesulfobacteria</taxon>
        <taxon>Thermodesulfobacteriales</taxon>
        <taxon>Thermodesulfobacteriaceae</taxon>
        <taxon>Thermosulfurimonas</taxon>
    </lineage>
</organism>
<dbReference type="GO" id="GO:0019464">
    <property type="term" value="P:glycine decarboxylation via glycine cleavage system"/>
    <property type="evidence" value="ECO:0007669"/>
    <property type="project" value="UniProtKB-UniRule"/>
</dbReference>
<dbReference type="InterPro" id="IPR011053">
    <property type="entry name" value="Single_hybrid_motif"/>
</dbReference>
<dbReference type="PROSITE" id="PS50968">
    <property type="entry name" value="BIOTINYL_LIPOYL"/>
    <property type="match status" value="1"/>
</dbReference>
<dbReference type="Pfam" id="PF01597">
    <property type="entry name" value="GCV_H"/>
    <property type="match status" value="1"/>
</dbReference>
<dbReference type="InterPro" id="IPR002930">
    <property type="entry name" value="GCV_H"/>
</dbReference>
<comment type="subunit">
    <text evidence="3">The glycine cleavage system is composed of four proteins: P, T, L and H.</text>
</comment>
<reference evidence="6" key="1">
    <citation type="journal article" date="2020" name="mSystems">
        <title>Genome- and Community-Level Interaction Insights into Carbon Utilization and Element Cycling Functions of Hydrothermarchaeota in Hydrothermal Sediment.</title>
        <authorList>
            <person name="Zhou Z."/>
            <person name="Liu Y."/>
            <person name="Xu W."/>
            <person name="Pan J."/>
            <person name="Luo Z.H."/>
            <person name="Li M."/>
        </authorList>
    </citation>
    <scope>NUCLEOTIDE SEQUENCE [LARGE SCALE GENOMIC DNA]</scope>
    <source>
        <strain evidence="6">HyVt-483</strain>
    </source>
</reference>
<sequence>MAFPEDRLYSEEHLWVKKERGAKALLGLSEFACRRYGEVVDLELPEEGEEIEKGEVFGSVETSRGVEELVAPVSGEVTAVNEEVLGDPALVEEDPYGDGWLLRVKLLDPDELEELMSADEYEDYLEEEAEEELFEEEEGLEFEEEEEE</sequence>
<comment type="caution">
    <text evidence="3">Lacks conserved residue(s) required for the propagation of feature annotation.</text>
</comment>
<dbReference type="InterPro" id="IPR000089">
    <property type="entry name" value="Biotin_lipoyl"/>
</dbReference>
<dbReference type="NCBIfam" id="NF002270">
    <property type="entry name" value="PRK01202.1"/>
    <property type="match status" value="1"/>
</dbReference>
<evidence type="ECO:0000259" key="5">
    <source>
        <dbReference type="PROSITE" id="PS50968"/>
    </source>
</evidence>
<feature type="region of interest" description="Disordered" evidence="4">
    <location>
        <begin position="126"/>
        <end position="148"/>
    </location>
</feature>
<dbReference type="NCBIfam" id="TIGR00527">
    <property type="entry name" value="gcvH"/>
    <property type="match status" value="1"/>
</dbReference>
<feature type="domain" description="Lipoyl-binding" evidence="5">
    <location>
        <begin position="23"/>
        <end position="105"/>
    </location>
</feature>
<protein>
    <recommendedName>
        <fullName evidence="3">Glycine cleavage system H protein</fullName>
    </recommendedName>
</protein>
<dbReference type="Gene3D" id="2.40.50.100">
    <property type="match status" value="1"/>
</dbReference>
<evidence type="ECO:0000256" key="1">
    <source>
        <dbReference type="ARBA" id="ARBA00009249"/>
    </source>
</evidence>
<dbReference type="GO" id="GO:0009249">
    <property type="term" value="P:protein lipoylation"/>
    <property type="evidence" value="ECO:0007669"/>
    <property type="project" value="TreeGrafter"/>
</dbReference>
<comment type="cofactor">
    <cofactor evidence="3">
        <name>(R)-lipoate</name>
        <dbReference type="ChEBI" id="CHEBI:83088"/>
    </cofactor>
    <text evidence="3">Binds 1 lipoyl cofactor covalently.</text>
</comment>
<dbReference type="PANTHER" id="PTHR11715:SF3">
    <property type="entry name" value="GLYCINE CLEAVAGE SYSTEM H PROTEIN-RELATED"/>
    <property type="match status" value="1"/>
</dbReference>
<dbReference type="SUPFAM" id="SSF51230">
    <property type="entry name" value="Single hybrid motif"/>
    <property type="match status" value="1"/>
</dbReference>